<dbReference type="InterPro" id="IPR016169">
    <property type="entry name" value="FAD-bd_PCMH_sub2"/>
</dbReference>
<evidence type="ECO:0000313" key="8">
    <source>
        <dbReference type="Proteomes" id="UP000515847"/>
    </source>
</evidence>
<keyword evidence="5" id="KW-0560">Oxidoreductase</keyword>
<accession>A0A7G6E4D2</accession>
<evidence type="ECO:0000256" key="2">
    <source>
        <dbReference type="ARBA" id="ARBA00008000"/>
    </source>
</evidence>
<dbReference type="InterPro" id="IPR006094">
    <property type="entry name" value="Oxid_FAD_bind_N"/>
</dbReference>
<dbReference type="Pfam" id="PF01565">
    <property type="entry name" value="FAD_binding_4"/>
    <property type="match status" value="1"/>
</dbReference>
<dbReference type="InterPro" id="IPR016171">
    <property type="entry name" value="Vanillyl_alc_oxidase_C-sub2"/>
</dbReference>
<dbReference type="Gene3D" id="3.30.43.10">
    <property type="entry name" value="Uridine Diphospho-n-acetylenolpyruvylglucosamine Reductase, domain 2"/>
    <property type="match status" value="1"/>
</dbReference>
<keyword evidence="4" id="KW-0274">FAD</keyword>
<dbReference type="RefSeq" id="WP_051965441.1">
    <property type="nucleotide sequence ID" value="NZ_CP045798.1"/>
</dbReference>
<comment type="cofactor">
    <cofactor evidence="1">
        <name>FAD</name>
        <dbReference type="ChEBI" id="CHEBI:57692"/>
    </cofactor>
</comment>
<evidence type="ECO:0000256" key="3">
    <source>
        <dbReference type="ARBA" id="ARBA00022630"/>
    </source>
</evidence>
<dbReference type="AlphaFoldDB" id="A0A7G6E4D2"/>
<organism evidence="7 8">
    <name type="scientific">Thermanaerosceptrum fracticalcis</name>
    <dbReference type="NCBI Taxonomy" id="1712410"/>
    <lineage>
        <taxon>Bacteria</taxon>
        <taxon>Bacillati</taxon>
        <taxon>Bacillota</taxon>
        <taxon>Clostridia</taxon>
        <taxon>Eubacteriales</taxon>
        <taxon>Peptococcaceae</taxon>
        <taxon>Thermanaerosceptrum</taxon>
    </lineage>
</organism>
<evidence type="ECO:0000313" key="7">
    <source>
        <dbReference type="EMBL" id="QNB46936.1"/>
    </source>
</evidence>
<dbReference type="InterPro" id="IPR004113">
    <property type="entry name" value="FAD-bd_oxidored_4_C"/>
</dbReference>
<evidence type="ECO:0000259" key="6">
    <source>
        <dbReference type="PROSITE" id="PS51387"/>
    </source>
</evidence>
<dbReference type="InterPro" id="IPR016166">
    <property type="entry name" value="FAD-bd_PCMH"/>
</dbReference>
<keyword evidence="8" id="KW-1185">Reference proteome</keyword>
<proteinExistence type="inferred from homology"/>
<dbReference type="Gene3D" id="3.30.70.2190">
    <property type="match status" value="1"/>
</dbReference>
<dbReference type="InterPro" id="IPR051914">
    <property type="entry name" value="FAD-linked_OxidoTrans_Type4"/>
</dbReference>
<name>A0A7G6E4D2_THEFR</name>
<dbReference type="Gene3D" id="3.30.465.10">
    <property type="match status" value="1"/>
</dbReference>
<dbReference type="SUPFAM" id="SSF55103">
    <property type="entry name" value="FAD-linked oxidases, C-terminal domain"/>
    <property type="match status" value="1"/>
</dbReference>
<evidence type="ECO:0000256" key="4">
    <source>
        <dbReference type="ARBA" id="ARBA00022827"/>
    </source>
</evidence>
<dbReference type="Gene3D" id="3.30.70.2740">
    <property type="match status" value="1"/>
</dbReference>
<dbReference type="PANTHER" id="PTHR42934">
    <property type="entry name" value="GLYCOLATE OXIDASE SUBUNIT GLCD"/>
    <property type="match status" value="1"/>
</dbReference>
<dbReference type="EMBL" id="CP045798">
    <property type="protein sequence ID" value="QNB46936.1"/>
    <property type="molecule type" value="Genomic_DNA"/>
</dbReference>
<dbReference type="InterPro" id="IPR016167">
    <property type="entry name" value="FAD-bd_PCMH_sub1"/>
</dbReference>
<feature type="domain" description="FAD-binding PCMH-type" evidence="6">
    <location>
        <begin position="41"/>
        <end position="220"/>
    </location>
</feature>
<dbReference type="PROSITE" id="PS51387">
    <property type="entry name" value="FAD_PCMH"/>
    <property type="match status" value="1"/>
</dbReference>
<dbReference type="Gene3D" id="1.10.45.10">
    <property type="entry name" value="Vanillyl-alcohol Oxidase, Chain A, domain 4"/>
    <property type="match status" value="1"/>
</dbReference>
<gene>
    <name evidence="7" type="ORF">BR63_11815</name>
</gene>
<dbReference type="InterPro" id="IPR016164">
    <property type="entry name" value="FAD-linked_Oxase-like_C"/>
</dbReference>
<dbReference type="SUPFAM" id="SSF56176">
    <property type="entry name" value="FAD-binding/transporter-associated domain-like"/>
    <property type="match status" value="1"/>
</dbReference>
<dbReference type="InterPro" id="IPR036318">
    <property type="entry name" value="FAD-bd_PCMH-like_sf"/>
</dbReference>
<keyword evidence="3" id="KW-0285">Flavoprotein</keyword>
<protein>
    <submittedName>
        <fullName evidence="7">FAD-binding protein</fullName>
    </submittedName>
</protein>
<evidence type="ECO:0000256" key="5">
    <source>
        <dbReference type="ARBA" id="ARBA00023002"/>
    </source>
</evidence>
<dbReference type="Pfam" id="PF02913">
    <property type="entry name" value="FAD-oxidase_C"/>
    <property type="match status" value="1"/>
</dbReference>
<dbReference type="GO" id="GO:0071949">
    <property type="term" value="F:FAD binding"/>
    <property type="evidence" value="ECO:0007669"/>
    <property type="project" value="InterPro"/>
</dbReference>
<evidence type="ECO:0000256" key="1">
    <source>
        <dbReference type="ARBA" id="ARBA00001974"/>
    </source>
</evidence>
<reference evidence="7 8" key="1">
    <citation type="journal article" date="2019" name="Front. Microbiol.">
        <title>Thermoanaerosceptrum fracticalcis gen. nov. sp. nov., a Novel Fumarate-Fermenting Microorganism From a Deep Fractured Carbonate Aquifer of the US Great Basin.</title>
        <authorList>
            <person name="Hamilton-Brehm S.D."/>
            <person name="Stewart L.E."/>
            <person name="Zavarin M."/>
            <person name="Caldwell M."/>
            <person name="Lawson P.A."/>
            <person name="Onstott T.C."/>
            <person name="Grzymski J."/>
            <person name="Neveux I."/>
            <person name="Lollar B.S."/>
            <person name="Russell C.E."/>
            <person name="Moser D.P."/>
        </authorList>
    </citation>
    <scope>NUCLEOTIDE SEQUENCE [LARGE SCALE GENOMIC DNA]</scope>
    <source>
        <strain evidence="7 8">DRI-13</strain>
    </source>
</reference>
<dbReference type="PANTHER" id="PTHR42934:SF2">
    <property type="entry name" value="GLYCOLATE OXIDASE SUBUNIT GLCD"/>
    <property type="match status" value="1"/>
</dbReference>
<dbReference type="OrthoDB" id="9767256at2"/>
<dbReference type="FunFam" id="1.10.45.10:FF:000001">
    <property type="entry name" value="D-lactate dehydrogenase mitochondrial"/>
    <property type="match status" value="1"/>
</dbReference>
<dbReference type="GO" id="GO:0016491">
    <property type="term" value="F:oxidoreductase activity"/>
    <property type="evidence" value="ECO:0007669"/>
    <property type="project" value="UniProtKB-KW"/>
</dbReference>
<dbReference type="Proteomes" id="UP000515847">
    <property type="component" value="Chromosome"/>
</dbReference>
<comment type="similarity">
    <text evidence="2">Belongs to the FAD-binding oxidoreductase/transferase type 4 family.</text>
</comment>
<dbReference type="KEGG" id="tfr:BR63_11815"/>
<dbReference type="FunFam" id="3.30.70.2740:FF:000001">
    <property type="entry name" value="D-lactate dehydrogenase mitochondrial"/>
    <property type="match status" value="1"/>
</dbReference>
<sequence>MEDKKIDVKGLRKDLVHVLSEAAVLTDPADLMAYRNDASWFSGTPLAVVLPTSTEEVKRVLTYGYRQGIPMIPRGSGTGLSGGIVPVEESLVIDMGRMNKILEIDRDNMTVKVQAGVITAEIHRAVEREGLFYPPDPASQTVCTIGGNIATRAGGPRGVKYGTTKDYILGLEAVLPPGEVLVYGGKVMKLSVGYEFGRLLVGSEGTLGIITEAILKVIPKPKYKKTMLVSFNDLNAAATTVSELVARGVIPTTLELMDQETVRAVESFRNVGYPTSAEGVLLIECDGAEEDNVTKQMQEVTDVCRMMGAQNIVVAANEEQVARLWLGRRSMFAAFAQAAPTVVTEDVTVPRRRVPDIVRVIKETSARYNIRVGVGGHAGDGNMHPNFMVDKRDSAQMEAVEHVMSEVAKAALEMGGVLSGEHGVGLAKAPFVSWQLGPQGIRYMQAIKKVLDPANLMNPGKLWTVKGEGGVSGG</sequence>